<gene>
    <name evidence="2" type="ORF">GCM10022381_26380</name>
</gene>
<dbReference type="Proteomes" id="UP001501803">
    <property type="component" value="Unassembled WGS sequence"/>
</dbReference>
<keyword evidence="3" id="KW-1185">Reference proteome</keyword>
<name>A0ABP7KQH1_9MICO</name>
<sequence>MHQPHGGHSEGEPRSTGPDDENAVGARDGVGELLQASAAVAGEARNRRAELQFDESEGIRYRTRVCGHESIVELLARFRTRPVGEETYPNE</sequence>
<protein>
    <submittedName>
        <fullName evidence="2">Uncharacterized protein</fullName>
    </submittedName>
</protein>
<evidence type="ECO:0000313" key="2">
    <source>
        <dbReference type="EMBL" id="GAA3882844.1"/>
    </source>
</evidence>
<evidence type="ECO:0000256" key="1">
    <source>
        <dbReference type="SAM" id="MobiDB-lite"/>
    </source>
</evidence>
<reference evidence="3" key="1">
    <citation type="journal article" date="2019" name="Int. J. Syst. Evol. Microbiol.">
        <title>The Global Catalogue of Microorganisms (GCM) 10K type strain sequencing project: providing services to taxonomists for standard genome sequencing and annotation.</title>
        <authorList>
            <consortium name="The Broad Institute Genomics Platform"/>
            <consortium name="The Broad Institute Genome Sequencing Center for Infectious Disease"/>
            <person name="Wu L."/>
            <person name="Ma J."/>
        </authorList>
    </citation>
    <scope>NUCLEOTIDE SEQUENCE [LARGE SCALE GENOMIC DNA]</scope>
    <source>
        <strain evidence="3">JCM 17021</strain>
    </source>
</reference>
<comment type="caution">
    <text evidence="2">The sequence shown here is derived from an EMBL/GenBank/DDBJ whole genome shotgun (WGS) entry which is preliminary data.</text>
</comment>
<proteinExistence type="predicted"/>
<organism evidence="2 3">
    <name type="scientific">Leifsonia kafniensis</name>
    <dbReference type="NCBI Taxonomy" id="475957"/>
    <lineage>
        <taxon>Bacteria</taxon>
        <taxon>Bacillati</taxon>
        <taxon>Actinomycetota</taxon>
        <taxon>Actinomycetes</taxon>
        <taxon>Micrococcales</taxon>
        <taxon>Microbacteriaceae</taxon>
        <taxon>Leifsonia</taxon>
    </lineage>
</organism>
<dbReference type="EMBL" id="BAABCN010000007">
    <property type="protein sequence ID" value="GAA3882844.1"/>
    <property type="molecule type" value="Genomic_DNA"/>
</dbReference>
<accession>A0ABP7KQH1</accession>
<evidence type="ECO:0000313" key="3">
    <source>
        <dbReference type="Proteomes" id="UP001501803"/>
    </source>
</evidence>
<feature type="region of interest" description="Disordered" evidence="1">
    <location>
        <begin position="1"/>
        <end position="30"/>
    </location>
</feature>